<dbReference type="PANTHER" id="PTHR43133">
    <property type="entry name" value="RNA POLYMERASE ECF-TYPE SIGMA FACTO"/>
    <property type="match status" value="1"/>
</dbReference>
<evidence type="ECO:0000313" key="7">
    <source>
        <dbReference type="EMBL" id="SDL95873.1"/>
    </source>
</evidence>
<dbReference type="Pfam" id="PF04542">
    <property type="entry name" value="Sigma70_r2"/>
    <property type="match status" value="1"/>
</dbReference>
<dbReference type="RefSeq" id="WP_074605450.1">
    <property type="nucleotide sequence ID" value="NZ_FNGY01000002.1"/>
</dbReference>
<organism evidence="7 8">
    <name type="scientific">Pedobacter steynii</name>
    <dbReference type="NCBI Taxonomy" id="430522"/>
    <lineage>
        <taxon>Bacteria</taxon>
        <taxon>Pseudomonadati</taxon>
        <taxon>Bacteroidota</taxon>
        <taxon>Sphingobacteriia</taxon>
        <taxon>Sphingobacteriales</taxon>
        <taxon>Sphingobacteriaceae</taxon>
        <taxon>Pedobacter</taxon>
    </lineage>
</organism>
<name>A0A1G9PBF6_9SPHI</name>
<dbReference type="GO" id="GO:0016987">
    <property type="term" value="F:sigma factor activity"/>
    <property type="evidence" value="ECO:0007669"/>
    <property type="project" value="UniProtKB-KW"/>
</dbReference>
<dbReference type="PANTHER" id="PTHR43133:SF46">
    <property type="entry name" value="RNA POLYMERASE SIGMA-70 FACTOR ECF SUBFAMILY"/>
    <property type="match status" value="1"/>
</dbReference>
<feature type="domain" description="RNA polymerase sigma factor 70 region 4 type 2" evidence="6">
    <location>
        <begin position="126"/>
        <end position="172"/>
    </location>
</feature>
<sequence>MKKDVDDELYWIEALREGDDQALAYFFKLHSKALAYFAGRMLHDKIEADDIVSKCFLKLWQKHESFKTPQNIKAFLYISCRNSCLDYLASLKVRTNAQDSYLQHLNSADETILYDIIQTEVLDMVNKEIEELPEKMKVIFKLLYFDGKTTAEIAQELNLSVQTVRNQKTKAIEMIKNSLVKKGVSVTLQLAFLFFIEHW</sequence>
<evidence type="ECO:0000313" key="8">
    <source>
        <dbReference type="Proteomes" id="UP000183200"/>
    </source>
</evidence>
<dbReference type="InterPro" id="IPR014284">
    <property type="entry name" value="RNA_pol_sigma-70_dom"/>
</dbReference>
<evidence type="ECO:0000259" key="5">
    <source>
        <dbReference type="Pfam" id="PF04542"/>
    </source>
</evidence>
<keyword evidence="2" id="KW-0805">Transcription regulation</keyword>
<dbReference type="InterPro" id="IPR039425">
    <property type="entry name" value="RNA_pol_sigma-70-like"/>
</dbReference>
<reference evidence="8" key="1">
    <citation type="submission" date="2016-10" db="EMBL/GenBank/DDBJ databases">
        <authorList>
            <person name="Varghese N."/>
            <person name="Submissions S."/>
        </authorList>
    </citation>
    <scope>NUCLEOTIDE SEQUENCE [LARGE SCALE GENOMIC DNA]</scope>
    <source>
        <strain evidence="8">DSM 19110</strain>
    </source>
</reference>
<evidence type="ECO:0000259" key="6">
    <source>
        <dbReference type="Pfam" id="PF08281"/>
    </source>
</evidence>
<dbReference type="Pfam" id="PF08281">
    <property type="entry name" value="Sigma70_r4_2"/>
    <property type="match status" value="1"/>
</dbReference>
<dbReference type="SUPFAM" id="SSF88659">
    <property type="entry name" value="Sigma3 and sigma4 domains of RNA polymerase sigma factors"/>
    <property type="match status" value="1"/>
</dbReference>
<dbReference type="Gene3D" id="1.10.10.10">
    <property type="entry name" value="Winged helix-like DNA-binding domain superfamily/Winged helix DNA-binding domain"/>
    <property type="match status" value="1"/>
</dbReference>
<evidence type="ECO:0000256" key="3">
    <source>
        <dbReference type="ARBA" id="ARBA00023082"/>
    </source>
</evidence>
<dbReference type="InterPro" id="IPR007627">
    <property type="entry name" value="RNA_pol_sigma70_r2"/>
</dbReference>
<proteinExistence type="inferred from homology"/>
<dbReference type="InterPro" id="IPR036388">
    <property type="entry name" value="WH-like_DNA-bd_sf"/>
</dbReference>
<dbReference type="NCBIfam" id="TIGR02937">
    <property type="entry name" value="sigma70-ECF"/>
    <property type="match status" value="1"/>
</dbReference>
<keyword evidence="3" id="KW-0731">Sigma factor</keyword>
<gene>
    <name evidence="7" type="ORF">SAMN05421820_102599</name>
</gene>
<dbReference type="Proteomes" id="UP000183200">
    <property type="component" value="Unassembled WGS sequence"/>
</dbReference>
<comment type="similarity">
    <text evidence="1">Belongs to the sigma-70 factor family. ECF subfamily.</text>
</comment>
<evidence type="ECO:0000256" key="4">
    <source>
        <dbReference type="ARBA" id="ARBA00023163"/>
    </source>
</evidence>
<dbReference type="InterPro" id="IPR013324">
    <property type="entry name" value="RNA_pol_sigma_r3/r4-like"/>
</dbReference>
<keyword evidence="4" id="KW-0804">Transcription</keyword>
<dbReference type="InterPro" id="IPR013249">
    <property type="entry name" value="RNA_pol_sigma70_r4_t2"/>
</dbReference>
<dbReference type="SUPFAM" id="SSF88946">
    <property type="entry name" value="Sigma2 domain of RNA polymerase sigma factors"/>
    <property type="match status" value="1"/>
</dbReference>
<evidence type="ECO:0000256" key="2">
    <source>
        <dbReference type="ARBA" id="ARBA00023015"/>
    </source>
</evidence>
<dbReference type="InterPro" id="IPR013325">
    <property type="entry name" value="RNA_pol_sigma_r2"/>
</dbReference>
<dbReference type="Gene3D" id="1.10.1740.10">
    <property type="match status" value="1"/>
</dbReference>
<dbReference type="GO" id="GO:0003677">
    <property type="term" value="F:DNA binding"/>
    <property type="evidence" value="ECO:0007669"/>
    <property type="project" value="InterPro"/>
</dbReference>
<dbReference type="EMBL" id="FNGY01000002">
    <property type="protein sequence ID" value="SDL95873.1"/>
    <property type="molecule type" value="Genomic_DNA"/>
</dbReference>
<feature type="domain" description="RNA polymerase sigma-70 region 2" evidence="5">
    <location>
        <begin position="27"/>
        <end position="91"/>
    </location>
</feature>
<dbReference type="GO" id="GO:0006352">
    <property type="term" value="P:DNA-templated transcription initiation"/>
    <property type="evidence" value="ECO:0007669"/>
    <property type="project" value="InterPro"/>
</dbReference>
<evidence type="ECO:0000256" key="1">
    <source>
        <dbReference type="ARBA" id="ARBA00010641"/>
    </source>
</evidence>
<accession>A0A1G9PBF6</accession>
<dbReference type="CDD" id="cd06171">
    <property type="entry name" value="Sigma70_r4"/>
    <property type="match status" value="1"/>
</dbReference>
<dbReference type="InterPro" id="IPR014327">
    <property type="entry name" value="RNA_pol_sigma70_bacteroid"/>
</dbReference>
<keyword evidence="8" id="KW-1185">Reference proteome</keyword>
<protein>
    <submittedName>
        <fullName evidence="7">RNA polymerase sigma-70 factor, ECF subfamily</fullName>
    </submittedName>
</protein>
<dbReference type="AlphaFoldDB" id="A0A1G9PBF6"/>
<dbReference type="NCBIfam" id="TIGR02985">
    <property type="entry name" value="Sig70_bacteroi1"/>
    <property type="match status" value="1"/>
</dbReference>